<dbReference type="GO" id="GO:0090090">
    <property type="term" value="P:negative regulation of canonical Wnt signaling pathway"/>
    <property type="evidence" value="ECO:0007669"/>
    <property type="project" value="TreeGrafter"/>
</dbReference>
<dbReference type="AlphaFoldDB" id="A0AAV7AXH1"/>
<dbReference type="InterPro" id="IPR039863">
    <property type="entry name" value="DKK1-4"/>
</dbReference>
<comment type="caution">
    <text evidence="9">The sequence shown here is derived from an EMBL/GenBank/DDBJ whole genome shotgun (WGS) entry which is preliminary data.</text>
</comment>
<protein>
    <recommendedName>
        <fullName evidence="8">Dickkopf N-terminal cysteine-rich domain-containing protein</fullName>
    </recommendedName>
</protein>
<proteinExistence type="inferred from homology"/>
<keyword evidence="3" id="KW-0217">Developmental protein</keyword>
<evidence type="ECO:0000256" key="5">
    <source>
        <dbReference type="ARBA" id="ARBA00022687"/>
    </source>
</evidence>
<evidence type="ECO:0000313" key="9">
    <source>
        <dbReference type="EMBL" id="KAG8566244.1"/>
    </source>
</evidence>
<evidence type="ECO:0000256" key="2">
    <source>
        <dbReference type="ARBA" id="ARBA00010842"/>
    </source>
</evidence>
<accession>A0AAV7AXH1</accession>
<organism evidence="9 10">
    <name type="scientific">Engystomops pustulosus</name>
    <name type="common">Tungara frog</name>
    <name type="synonym">Physalaemus pustulosus</name>
    <dbReference type="NCBI Taxonomy" id="76066"/>
    <lineage>
        <taxon>Eukaryota</taxon>
        <taxon>Metazoa</taxon>
        <taxon>Chordata</taxon>
        <taxon>Craniata</taxon>
        <taxon>Vertebrata</taxon>
        <taxon>Euteleostomi</taxon>
        <taxon>Amphibia</taxon>
        <taxon>Batrachia</taxon>
        <taxon>Anura</taxon>
        <taxon>Neobatrachia</taxon>
        <taxon>Hyloidea</taxon>
        <taxon>Leptodactylidae</taxon>
        <taxon>Leiuperinae</taxon>
        <taxon>Engystomops</taxon>
    </lineage>
</organism>
<gene>
    <name evidence="9" type="ORF">GDO81_013155</name>
</gene>
<comment type="similarity">
    <text evidence="2">Belongs to the dickkopf family.</text>
</comment>
<dbReference type="Gene3D" id="2.10.80.10">
    <property type="entry name" value="Lipase, subunit A"/>
    <property type="match status" value="1"/>
</dbReference>
<evidence type="ECO:0000256" key="7">
    <source>
        <dbReference type="ARBA" id="ARBA00023157"/>
    </source>
</evidence>
<reference evidence="9" key="1">
    <citation type="thesis" date="2020" institute="ProQuest LLC" country="789 East Eisenhower Parkway, Ann Arbor, MI, USA">
        <title>Comparative Genomics and Chromosome Evolution.</title>
        <authorList>
            <person name="Mudd A.B."/>
        </authorList>
    </citation>
    <scope>NUCLEOTIDE SEQUENCE</scope>
    <source>
        <strain evidence="9">237g6f4</strain>
        <tissue evidence="9">Blood</tissue>
    </source>
</reference>
<dbReference type="GO" id="GO:0048019">
    <property type="term" value="F:receptor antagonist activity"/>
    <property type="evidence" value="ECO:0007669"/>
    <property type="project" value="TreeGrafter"/>
</dbReference>
<comment type="subcellular location">
    <subcellularLocation>
        <location evidence="1">Secreted</location>
    </subcellularLocation>
</comment>
<evidence type="ECO:0000313" key="10">
    <source>
        <dbReference type="Proteomes" id="UP000824782"/>
    </source>
</evidence>
<evidence type="ECO:0000256" key="1">
    <source>
        <dbReference type="ARBA" id="ARBA00004613"/>
    </source>
</evidence>
<dbReference type="PANTHER" id="PTHR12113:SF31">
    <property type="entry name" value="DICKKOPF N-TERMINAL CYSTEINE-RICH DOMAIN-CONTAINING PROTEIN"/>
    <property type="match status" value="1"/>
</dbReference>
<dbReference type="Proteomes" id="UP000824782">
    <property type="component" value="Unassembled WGS sequence"/>
</dbReference>
<evidence type="ECO:0000256" key="6">
    <source>
        <dbReference type="ARBA" id="ARBA00022729"/>
    </source>
</evidence>
<dbReference type="GO" id="GO:0039706">
    <property type="term" value="F:co-receptor binding"/>
    <property type="evidence" value="ECO:0007669"/>
    <property type="project" value="TreeGrafter"/>
</dbReference>
<keyword evidence="6" id="KW-0732">Signal</keyword>
<evidence type="ECO:0000259" key="8">
    <source>
        <dbReference type="Pfam" id="PF04706"/>
    </source>
</evidence>
<sequence>MVGEDPTLSIYMAGHCQLCVPSFNITMKLLVSLLLSLLPYTHGYIWAWMLSMPYNNPEDAAGLARSPPTKGSMVTCDHDRSCGRGLFCDRHFGLCVALRHEGQYCRKDSQCVRGLGCMFGRCQQIVPGGHEGSRCRQDKDCSPSMCCARHHGEMICKRKLPAGGSCYVPEGGLAFSINQLCPCEEGLVCSSTHPSREKEFVYSPSSDWKCVAPSP</sequence>
<dbReference type="GO" id="GO:0005615">
    <property type="term" value="C:extracellular space"/>
    <property type="evidence" value="ECO:0007669"/>
    <property type="project" value="TreeGrafter"/>
</dbReference>
<dbReference type="Pfam" id="PF04706">
    <property type="entry name" value="Dickkopf_N"/>
    <property type="match status" value="1"/>
</dbReference>
<feature type="domain" description="Dickkopf N-terminal cysteine-rich" evidence="8">
    <location>
        <begin position="76"/>
        <end position="123"/>
    </location>
</feature>
<name>A0AAV7AXH1_ENGPU</name>
<keyword evidence="10" id="KW-1185">Reference proteome</keyword>
<keyword evidence="5" id="KW-0879">Wnt signaling pathway</keyword>
<dbReference type="PANTHER" id="PTHR12113">
    <property type="entry name" value="DICKKOPF3-LIKE 3"/>
    <property type="match status" value="1"/>
</dbReference>
<evidence type="ECO:0000256" key="4">
    <source>
        <dbReference type="ARBA" id="ARBA00022525"/>
    </source>
</evidence>
<evidence type="ECO:0000256" key="3">
    <source>
        <dbReference type="ARBA" id="ARBA00022473"/>
    </source>
</evidence>
<dbReference type="GO" id="GO:0016055">
    <property type="term" value="P:Wnt signaling pathway"/>
    <property type="evidence" value="ECO:0007669"/>
    <property type="project" value="UniProtKB-KW"/>
</dbReference>
<keyword evidence="7" id="KW-1015">Disulfide bond</keyword>
<keyword evidence="4" id="KW-0964">Secreted</keyword>
<dbReference type="EMBL" id="WNYA01000006">
    <property type="protein sequence ID" value="KAG8566244.1"/>
    <property type="molecule type" value="Genomic_DNA"/>
</dbReference>
<dbReference type="InterPro" id="IPR006796">
    <property type="entry name" value="Dickkopf_N"/>
</dbReference>